<evidence type="ECO:0000256" key="11">
    <source>
        <dbReference type="SAM" id="SignalP"/>
    </source>
</evidence>
<dbReference type="InterPro" id="IPR037066">
    <property type="entry name" value="Plug_dom_sf"/>
</dbReference>
<keyword evidence="14" id="KW-0675">Receptor</keyword>
<evidence type="ECO:0000256" key="5">
    <source>
        <dbReference type="ARBA" id="ARBA00023077"/>
    </source>
</evidence>
<evidence type="ECO:0000256" key="8">
    <source>
        <dbReference type="PROSITE-ProRule" id="PRU01360"/>
    </source>
</evidence>
<dbReference type="GO" id="GO:0009279">
    <property type="term" value="C:cell outer membrane"/>
    <property type="evidence" value="ECO:0007669"/>
    <property type="project" value="UniProtKB-SubCell"/>
</dbReference>
<protein>
    <submittedName>
        <fullName evidence="14">TonB-dependent receptor</fullName>
    </submittedName>
</protein>
<name>A0A974S518_9SPHN</name>
<dbReference type="InterPro" id="IPR039426">
    <property type="entry name" value="TonB-dep_rcpt-like"/>
</dbReference>
<evidence type="ECO:0000256" key="1">
    <source>
        <dbReference type="ARBA" id="ARBA00004571"/>
    </source>
</evidence>
<feature type="region of interest" description="Disordered" evidence="10">
    <location>
        <begin position="31"/>
        <end position="65"/>
    </location>
</feature>
<comment type="subcellular location">
    <subcellularLocation>
        <location evidence="1 8">Cell outer membrane</location>
        <topology evidence="1 8">Multi-pass membrane protein</topology>
    </subcellularLocation>
</comment>
<proteinExistence type="inferred from homology"/>
<dbReference type="RefSeq" id="WP_202095014.1">
    <property type="nucleotide sequence ID" value="NZ_CP061035.1"/>
</dbReference>
<dbReference type="Gene3D" id="2.170.130.10">
    <property type="entry name" value="TonB-dependent receptor, plug domain"/>
    <property type="match status" value="1"/>
</dbReference>
<keyword evidence="15" id="KW-1185">Reference proteome</keyword>
<keyword evidence="6 8" id="KW-0472">Membrane</keyword>
<evidence type="ECO:0000256" key="2">
    <source>
        <dbReference type="ARBA" id="ARBA00022448"/>
    </source>
</evidence>
<reference evidence="15" key="1">
    <citation type="submission" date="2020-09" db="EMBL/GenBank/DDBJ databases">
        <title>Sphingomonas sp., a new species isolated from pork steak.</title>
        <authorList>
            <person name="Heidler von Heilborn D."/>
        </authorList>
    </citation>
    <scope>NUCLEOTIDE SEQUENCE [LARGE SCALE GENOMIC DNA]</scope>
</reference>
<evidence type="ECO:0000256" key="4">
    <source>
        <dbReference type="ARBA" id="ARBA00022692"/>
    </source>
</evidence>
<dbReference type="InterPro" id="IPR036942">
    <property type="entry name" value="Beta-barrel_TonB_sf"/>
</dbReference>
<dbReference type="KEGG" id="sari:H5J25_04945"/>
<feature type="chain" id="PRO_5038023193" evidence="11">
    <location>
        <begin position="26"/>
        <end position="1020"/>
    </location>
</feature>
<dbReference type="EMBL" id="CP061035">
    <property type="protein sequence ID" value="QQV78084.1"/>
    <property type="molecule type" value="Genomic_DNA"/>
</dbReference>
<dbReference type="InterPro" id="IPR012910">
    <property type="entry name" value="Plug_dom"/>
</dbReference>
<feature type="signal peptide" evidence="11">
    <location>
        <begin position="1"/>
        <end position="25"/>
    </location>
</feature>
<keyword evidence="4 8" id="KW-0812">Transmembrane</keyword>
<evidence type="ECO:0000259" key="12">
    <source>
        <dbReference type="Pfam" id="PF00593"/>
    </source>
</evidence>
<accession>A0A974S518</accession>
<comment type="similarity">
    <text evidence="8 9">Belongs to the TonB-dependent receptor family.</text>
</comment>
<evidence type="ECO:0000259" key="13">
    <source>
        <dbReference type="Pfam" id="PF07715"/>
    </source>
</evidence>
<gene>
    <name evidence="14" type="ORF">H5J25_04945</name>
</gene>
<evidence type="ECO:0000256" key="3">
    <source>
        <dbReference type="ARBA" id="ARBA00022452"/>
    </source>
</evidence>
<keyword evidence="3 8" id="KW-1134">Transmembrane beta strand</keyword>
<keyword evidence="5 9" id="KW-0798">TonB box</keyword>
<dbReference type="InterPro" id="IPR000531">
    <property type="entry name" value="Beta-barrel_TonB"/>
</dbReference>
<evidence type="ECO:0000256" key="10">
    <source>
        <dbReference type="SAM" id="MobiDB-lite"/>
    </source>
</evidence>
<evidence type="ECO:0000313" key="14">
    <source>
        <dbReference type="EMBL" id="QQV78084.1"/>
    </source>
</evidence>
<dbReference type="PROSITE" id="PS52016">
    <property type="entry name" value="TONB_DEPENDENT_REC_3"/>
    <property type="match status" value="1"/>
</dbReference>
<organism evidence="14 15">
    <name type="scientific">Sphingomonas aliaeris</name>
    <dbReference type="NCBI Taxonomy" id="2759526"/>
    <lineage>
        <taxon>Bacteria</taxon>
        <taxon>Pseudomonadati</taxon>
        <taxon>Pseudomonadota</taxon>
        <taxon>Alphaproteobacteria</taxon>
        <taxon>Sphingomonadales</taxon>
        <taxon>Sphingomonadaceae</taxon>
        <taxon>Sphingomonas</taxon>
    </lineage>
</organism>
<evidence type="ECO:0000256" key="6">
    <source>
        <dbReference type="ARBA" id="ARBA00023136"/>
    </source>
</evidence>
<evidence type="ECO:0000313" key="15">
    <source>
        <dbReference type="Proteomes" id="UP000595894"/>
    </source>
</evidence>
<feature type="domain" description="TonB-dependent receptor plug" evidence="13">
    <location>
        <begin position="82"/>
        <end position="200"/>
    </location>
</feature>
<dbReference type="Pfam" id="PF07715">
    <property type="entry name" value="Plug"/>
    <property type="match status" value="1"/>
</dbReference>
<dbReference type="AlphaFoldDB" id="A0A974S518"/>
<evidence type="ECO:0000256" key="7">
    <source>
        <dbReference type="ARBA" id="ARBA00023237"/>
    </source>
</evidence>
<dbReference type="Gene3D" id="2.40.170.20">
    <property type="entry name" value="TonB-dependent receptor, beta-barrel domain"/>
    <property type="match status" value="1"/>
</dbReference>
<keyword evidence="11" id="KW-0732">Signal</keyword>
<feature type="domain" description="TonB-dependent receptor-like beta-barrel" evidence="12">
    <location>
        <begin position="464"/>
        <end position="980"/>
    </location>
</feature>
<dbReference type="SUPFAM" id="SSF56935">
    <property type="entry name" value="Porins"/>
    <property type="match status" value="1"/>
</dbReference>
<dbReference type="PANTHER" id="PTHR47234">
    <property type="match status" value="1"/>
</dbReference>
<keyword evidence="7 8" id="KW-0998">Cell outer membrane</keyword>
<evidence type="ECO:0000256" key="9">
    <source>
        <dbReference type="RuleBase" id="RU003357"/>
    </source>
</evidence>
<keyword evidence="2 8" id="KW-0813">Transport</keyword>
<sequence>MLKTRLLAATALAVGVTMLPATAFAQVPATPDGGKVAQDSATPLSDAADDTVTRPKNTTNTNDEDGDIVVVGSRIRRASNYNSSEPITVITREEATLAGFNSTTDALQSTGVTGGAAQINNAFGGFVTNGGPGANTLSLRGLGAERTLVLLNGRRVAPAGSRGSVGSADLNVLPTSMIDRVEILKSGASSVYGSDAVGGVVNIITRNKVDGLTLEGQHNITQDGGGESRRYSAVAGFNSDRFHVSGSIEYLRREELTLGDRDFTRCQTDYRRTAANRTPGSGDFIDPLTGRSKCYPITGTGDNGVTINTISLSTLNALGNPTVLVPAVGAAGSVGTAFNRFRPNAAVTTGVVGFEGVGGGANNLNVRDTLDPRIYNTSLISPVEIFTGYLQGSYETEVLGGAEIYGELLLNRRKSSQVGFRQLSLDYIKGSPLIPANLQFSTVGLPGFSLSNPTATVGVRAFIGLGNYNSNQEVDFAKAGGGVRGDFNLLSGWRYDAYFSRTWSDSTYTSDQVLADRLGNSLQVVSNGSGGFNCANPVGGCVAAPALTPAVIGGNLPAAFVNYIQVPDTGSTKFRETVVNVAFNGPLFNLPGGPAQMVIGGEFRRSTIDDTPSVNSQSGNLYNFSASLPTRGSDQVYEAFGELELPLIRNVAGIYDLTLSGSARYTHYRSYGGQETYKLGGVYSPFRALSIRGSYGTSYRAPALFEQFLGATSGFLNQSGDPCNNYDAPDVNPTRATNCASEGLPAGFQANTGIRNLAGGGAATGLGAETSRSWTAGAVFQPKLGSFGDISLAADYFDTTVKNGVARAGAGAILQLCYDDPQFRSGGGFCNLVSRNASTGALTVNDNYVNLSEDNVRGIDITGRYSIKVSNDTTFRLGAQLTKYFEQSNRLFETDPLDEYNGSLNTPEWTGTFEAAIQSKGFLLRYGLEWIKGTESYTLYGLNSATTPFYLEVPDYYLHSLSAQIPAGDRFGLTVGVRNLLDKEPPQISSGVYNRVGNAPLYSGYDYLGRQFFVNVSAKF</sequence>
<dbReference type="Pfam" id="PF00593">
    <property type="entry name" value="TonB_dep_Rec_b-barrel"/>
    <property type="match status" value="1"/>
</dbReference>
<dbReference type="Proteomes" id="UP000595894">
    <property type="component" value="Chromosome"/>
</dbReference>
<dbReference type="PANTHER" id="PTHR47234:SF1">
    <property type="entry name" value="TONB-DEPENDENT RECEPTOR"/>
    <property type="match status" value="1"/>
</dbReference>